<dbReference type="SUPFAM" id="SSF53383">
    <property type="entry name" value="PLP-dependent transferases"/>
    <property type="match status" value="1"/>
</dbReference>
<dbReference type="InterPro" id="IPR015421">
    <property type="entry name" value="PyrdxlP-dep_Trfase_major"/>
</dbReference>
<dbReference type="EMBL" id="AP027142">
    <property type="protein sequence ID" value="BDV35017.1"/>
    <property type="molecule type" value="Genomic_DNA"/>
</dbReference>
<evidence type="ECO:0000256" key="1">
    <source>
        <dbReference type="ARBA" id="ARBA00001933"/>
    </source>
</evidence>
<dbReference type="InterPro" id="IPR000277">
    <property type="entry name" value="Cys/Met-Metab_PyrdxlP-dep_enz"/>
</dbReference>
<comment type="cofactor">
    <cofactor evidence="1 3">
        <name>pyridoxal 5'-phosphate</name>
        <dbReference type="ChEBI" id="CHEBI:597326"/>
    </cofactor>
</comment>
<accession>A0ABN6VJ77</accession>
<evidence type="ECO:0008006" key="6">
    <source>
        <dbReference type="Google" id="ProtNLM"/>
    </source>
</evidence>
<organism evidence="4 5">
    <name type="scientific">Methylocystis iwaonis</name>
    <dbReference type="NCBI Taxonomy" id="2885079"/>
    <lineage>
        <taxon>Bacteria</taxon>
        <taxon>Pseudomonadati</taxon>
        <taxon>Pseudomonadota</taxon>
        <taxon>Alphaproteobacteria</taxon>
        <taxon>Hyphomicrobiales</taxon>
        <taxon>Methylocystaceae</taxon>
        <taxon>Methylocystis</taxon>
    </lineage>
</organism>
<keyword evidence="2 3" id="KW-0663">Pyridoxal phosphate</keyword>
<evidence type="ECO:0000313" key="5">
    <source>
        <dbReference type="Proteomes" id="UP001317629"/>
    </source>
</evidence>
<dbReference type="RefSeq" id="WP_281928330.1">
    <property type="nucleotide sequence ID" value="NZ_AP027142.1"/>
</dbReference>
<dbReference type="Pfam" id="PF01053">
    <property type="entry name" value="Cys_Met_Meta_PP"/>
    <property type="match status" value="1"/>
</dbReference>
<reference evidence="4 5" key="1">
    <citation type="journal article" date="2023" name="Int. J. Syst. Evol. Microbiol.">
        <title>Methylocystis iwaonis sp. nov., a type II methane-oxidizing bacterium from surface soil of a rice paddy field in Japan, and emended description of the genus Methylocystis (ex Whittenbury et al. 1970) Bowman et al. 1993.</title>
        <authorList>
            <person name="Kaise H."/>
            <person name="Sawadogo J.B."/>
            <person name="Alam M.S."/>
            <person name="Ueno C."/>
            <person name="Dianou D."/>
            <person name="Shinjo R."/>
            <person name="Asakawa S."/>
        </authorList>
    </citation>
    <scope>NUCLEOTIDE SEQUENCE [LARGE SCALE GENOMIC DNA]</scope>
    <source>
        <strain evidence="4 5">SS37A-Re</strain>
    </source>
</reference>
<dbReference type="Proteomes" id="UP001317629">
    <property type="component" value="Chromosome"/>
</dbReference>
<proteinExistence type="inferred from homology"/>
<gene>
    <name evidence="4" type="ORF">SS37A_25460</name>
</gene>
<dbReference type="InterPro" id="IPR015424">
    <property type="entry name" value="PyrdxlP-dep_Trfase"/>
</dbReference>
<comment type="similarity">
    <text evidence="3">Belongs to the trans-sulfuration enzymes family.</text>
</comment>
<keyword evidence="5" id="KW-1185">Reference proteome</keyword>
<protein>
    <recommendedName>
        <fullName evidence="6">Methionine gamma-lyase</fullName>
    </recommendedName>
</protein>
<sequence length="75" mass="8380">MRERLKNKKRGFATRAIHEGQEASNFLGALTPSVFMTSTYAFPSVEEGEAIFRGEAHGYVYGRTRNPIAWATGDK</sequence>
<evidence type="ECO:0000313" key="4">
    <source>
        <dbReference type="EMBL" id="BDV35017.1"/>
    </source>
</evidence>
<dbReference type="Gene3D" id="3.40.640.10">
    <property type="entry name" value="Type I PLP-dependent aspartate aminotransferase-like (Major domain)"/>
    <property type="match status" value="1"/>
</dbReference>
<evidence type="ECO:0000256" key="2">
    <source>
        <dbReference type="ARBA" id="ARBA00022898"/>
    </source>
</evidence>
<name>A0ABN6VJ77_9HYPH</name>
<evidence type="ECO:0000256" key="3">
    <source>
        <dbReference type="RuleBase" id="RU362118"/>
    </source>
</evidence>